<reference evidence="6 7" key="1">
    <citation type="submission" date="2018-06" db="EMBL/GenBank/DDBJ databases">
        <title>Genomic Encyclopedia of Archaeal and Bacterial Type Strains, Phase II (KMG-II): from individual species to whole genera.</title>
        <authorList>
            <person name="Goeker M."/>
        </authorList>
    </citation>
    <scope>NUCLEOTIDE SEQUENCE [LARGE SCALE GENOMIC DNA]</scope>
    <source>
        <strain evidence="6 7">DSM 23446</strain>
    </source>
</reference>
<name>A0A327P6T5_9BACT</name>
<comment type="caution">
    <text evidence="6">The sequence shown here is derived from an EMBL/GenBank/DDBJ whole genome shotgun (WGS) entry which is preliminary data.</text>
</comment>
<evidence type="ECO:0000256" key="3">
    <source>
        <dbReference type="ARBA" id="ARBA00023002"/>
    </source>
</evidence>
<evidence type="ECO:0000256" key="5">
    <source>
        <dbReference type="ARBA" id="ARBA00023014"/>
    </source>
</evidence>
<dbReference type="RefSeq" id="WP_111612229.1">
    <property type="nucleotide sequence ID" value="NZ_QLLK01000008.1"/>
</dbReference>
<organism evidence="6 7">
    <name type="scientific">Algoriphagus yeomjeoni</name>
    <dbReference type="NCBI Taxonomy" id="291403"/>
    <lineage>
        <taxon>Bacteria</taxon>
        <taxon>Pseudomonadati</taxon>
        <taxon>Bacteroidota</taxon>
        <taxon>Cytophagia</taxon>
        <taxon>Cytophagales</taxon>
        <taxon>Cyclobacteriaceae</taxon>
        <taxon>Algoriphagus</taxon>
    </lineage>
</organism>
<keyword evidence="7" id="KW-1185">Reference proteome</keyword>
<dbReference type="InterPro" id="IPR039650">
    <property type="entry name" value="HdrA-like"/>
</dbReference>
<evidence type="ECO:0000256" key="2">
    <source>
        <dbReference type="ARBA" id="ARBA00022723"/>
    </source>
</evidence>
<keyword evidence="1" id="KW-0004">4Fe-4S</keyword>
<keyword evidence="3" id="KW-0560">Oxidoreductase</keyword>
<dbReference type="InterPro" id="IPR036188">
    <property type="entry name" value="FAD/NAD-bd_sf"/>
</dbReference>
<accession>A0A327P6T5</accession>
<dbReference type="GO" id="GO:0051539">
    <property type="term" value="F:4 iron, 4 sulfur cluster binding"/>
    <property type="evidence" value="ECO:0007669"/>
    <property type="project" value="UniProtKB-KW"/>
</dbReference>
<keyword evidence="2" id="KW-0479">Metal-binding</keyword>
<dbReference type="Pfam" id="PF12831">
    <property type="entry name" value="FAD_oxidored"/>
    <property type="match status" value="1"/>
</dbReference>
<dbReference type="SUPFAM" id="SSF51905">
    <property type="entry name" value="FAD/NAD(P)-binding domain"/>
    <property type="match status" value="1"/>
</dbReference>
<dbReference type="EMBL" id="QLLK01000008">
    <property type="protein sequence ID" value="RAI87975.1"/>
    <property type="molecule type" value="Genomic_DNA"/>
</dbReference>
<keyword evidence="5" id="KW-0411">Iron-sulfur</keyword>
<evidence type="ECO:0000313" key="7">
    <source>
        <dbReference type="Proteomes" id="UP000249610"/>
    </source>
</evidence>
<proteinExistence type="predicted"/>
<protein>
    <submittedName>
        <fullName evidence="6">FAD dependent oxidoreductase</fullName>
    </submittedName>
</protein>
<evidence type="ECO:0000313" key="6">
    <source>
        <dbReference type="EMBL" id="RAI87975.1"/>
    </source>
</evidence>
<dbReference type="PANTHER" id="PTHR43498:SF1">
    <property type="entry name" value="COB--COM HETERODISULFIDE REDUCTASE IRON-SULFUR SUBUNIT A"/>
    <property type="match status" value="1"/>
</dbReference>
<dbReference type="GO" id="GO:0016491">
    <property type="term" value="F:oxidoreductase activity"/>
    <property type="evidence" value="ECO:0007669"/>
    <property type="project" value="UniProtKB-KW"/>
</dbReference>
<dbReference type="PANTHER" id="PTHR43498">
    <property type="entry name" value="FERREDOXIN:COB-COM HETERODISULFIDE REDUCTASE SUBUNIT A"/>
    <property type="match status" value="1"/>
</dbReference>
<dbReference type="GO" id="GO:0046872">
    <property type="term" value="F:metal ion binding"/>
    <property type="evidence" value="ECO:0007669"/>
    <property type="project" value="UniProtKB-KW"/>
</dbReference>
<evidence type="ECO:0000256" key="4">
    <source>
        <dbReference type="ARBA" id="ARBA00023004"/>
    </source>
</evidence>
<dbReference type="OrthoDB" id="615715at2"/>
<dbReference type="Proteomes" id="UP000249610">
    <property type="component" value="Unassembled WGS sequence"/>
</dbReference>
<keyword evidence="4" id="KW-0408">Iron</keyword>
<gene>
    <name evidence="6" type="ORF">LV83_02892</name>
</gene>
<dbReference type="Gene3D" id="3.50.50.60">
    <property type="entry name" value="FAD/NAD(P)-binding domain"/>
    <property type="match status" value="1"/>
</dbReference>
<sequence>MSKIRFNTIFIWLSLWFVTPAFAQEKYDLIIIGGGASGTSAGISAGRLGTKTLIIEQTVWLGGMLTSAGVSAIDGNHRLPSGIWGEFKAKLEDHYGGAEKLSTGWVSNTLFEPSVANKILQDVAKSVDALTVSFESEWKTADYSNNVWTVSFLHKGKLITVEAPMLIDATELGDVAASQGLSYRLGMDARDEIGESFAPVESNDIIQDLTYVVTLQDYGIGTDKTIPKPANYDSAEFACACAHSDPTTDLAATSDCDKMLNYGKLPNGKYMINWPNCGNDYYLNSIEMNPEDRKVALEAAKQATLRFTYYIQHELGYAHLGIAEDEYPTEDDLPMIPYHRESRRYYGLVDFTLPYVRTPYEAPNPLYRTGVVVGDYTIDHHHKKNPEAPAIDFIKIRVPSYNVPLGALIPKDYPALILAEKSISVSNIVNGATRLQPVVLGIGQAAGVLASVSIKEKLNLDEVSIREVQSVLLSQNAYLMPFIDMNPGDENFKAMQKIGLTGILKGEGVPYLWANQTWFYPGRLVTEYELVDGLRPLYPSLKDHWGASGDYLTGQRFQIFLEMIKPNTPLVEIAQAWKRRELGGEFTTEVKLNREQVSVLLDEILDPFSNEIDWKGYFEN</sequence>
<evidence type="ECO:0000256" key="1">
    <source>
        <dbReference type="ARBA" id="ARBA00022485"/>
    </source>
</evidence>
<dbReference type="AlphaFoldDB" id="A0A327P6T5"/>